<comment type="caution">
    <text evidence="1">The sequence shown here is derived from an EMBL/GenBank/DDBJ whole genome shotgun (WGS) entry which is preliminary data.</text>
</comment>
<evidence type="ECO:0000313" key="2">
    <source>
        <dbReference type="Proteomes" id="UP000094056"/>
    </source>
</evidence>
<reference evidence="1 2" key="1">
    <citation type="submission" date="2016-07" db="EMBL/GenBank/DDBJ databases">
        <title>Draft genome of Scalindua rubra, obtained from a brine-seawater interface in the Red Sea, sheds light on salt adaptation in anammox bacteria.</title>
        <authorList>
            <person name="Speth D.R."/>
            <person name="Lagkouvardos I."/>
            <person name="Wang Y."/>
            <person name="Qian P.-Y."/>
            <person name="Dutilh B.E."/>
            <person name="Jetten M.S."/>
        </authorList>
    </citation>
    <scope>NUCLEOTIDE SEQUENCE [LARGE SCALE GENOMIC DNA]</scope>
    <source>
        <strain evidence="1">BSI-1</strain>
    </source>
</reference>
<dbReference type="EMBL" id="MAYW01000009">
    <property type="protein sequence ID" value="ODS34289.1"/>
    <property type="molecule type" value="Genomic_DNA"/>
</dbReference>
<sequence length="69" mass="7865">MTSREKEVVTVIKDNSAPTHPTKIAKMMGVSGDYAEQICRDLVWQGYLVKKGLKYDIFKKPVIEPKPTR</sequence>
<proteinExistence type="predicted"/>
<organism evidence="1 2">
    <name type="scientific">Candidatus Scalindua rubra</name>
    <dbReference type="NCBI Taxonomy" id="1872076"/>
    <lineage>
        <taxon>Bacteria</taxon>
        <taxon>Pseudomonadati</taxon>
        <taxon>Planctomycetota</taxon>
        <taxon>Candidatus Brocadiia</taxon>
        <taxon>Candidatus Brocadiales</taxon>
        <taxon>Candidatus Scalinduaceae</taxon>
        <taxon>Candidatus Scalindua</taxon>
    </lineage>
</organism>
<name>A0A1E3XFC3_9BACT</name>
<accession>A0A1E3XFC3</accession>
<gene>
    <name evidence="1" type="ORF">SCARUB_00548</name>
</gene>
<protein>
    <submittedName>
        <fullName evidence="1">Uncharacterized protein</fullName>
    </submittedName>
</protein>
<evidence type="ECO:0000313" key="1">
    <source>
        <dbReference type="EMBL" id="ODS34289.1"/>
    </source>
</evidence>
<dbReference type="AlphaFoldDB" id="A0A1E3XFC3"/>
<dbReference type="Proteomes" id="UP000094056">
    <property type="component" value="Unassembled WGS sequence"/>
</dbReference>